<dbReference type="SUPFAM" id="SSF56112">
    <property type="entry name" value="Protein kinase-like (PK-like)"/>
    <property type="match status" value="1"/>
</dbReference>
<feature type="domain" description="Protein kinase" evidence="4">
    <location>
        <begin position="53"/>
        <end position="252"/>
    </location>
</feature>
<evidence type="ECO:0000313" key="6">
    <source>
        <dbReference type="Proteomes" id="UP000663853"/>
    </source>
</evidence>
<dbReference type="PANTHER" id="PTHR27001:SF931">
    <property type="entry name" value="OS11G0664100 PROTEIN"/>
    <property type="match status" value="1"/>
</dbReference>
<evidence type="ECO:0000256" key="1">
    <source>
        <dbReference type="ARBA" id="ARBA00022741"/>
    </source>
</evidence>
<keyword evidence="2" id="KW-0067">ATP-binding</keyword>
<proteinExistence type="predicted"/>
<dbReference type="CDD" id="cd00180">
    <property type="entry name" value="PKc"/>
    <property type="match status" value="1"/>
</dbReference>
<sequence length="252" mass="27862">MQPSHTEDSLQPTTQGSSPQPESISRETPPDRIASLLVQHGVTDITDKFDFERSDSKPLEGGGFSSVYQGKLQNGDLVAIKRIDKQRVPGLGDKHCKHAAHEIYTWSKCDYPGVLKVLGFVLSEGYILLISPWIKNGSLSSHLMHNRPCDKLGICIDLAGTLEYLHKKGIVHGDIKADNVLVSDLGDVQLGDFGNATLIDFRFTMKKHKAPEILDDSIQWHTTESDIYALGMVFPSFKTYNQINQGILGSKS</sequence>
<dbReference type="AlphaFoldDB" id="A0A8H3D838"/>
<feature type="compositionally biased region" description="Polar residues" evidence="3">
    <location>
        <begin position="9"/>
        <end position="23"/>
    </location>
</feature>
<accession>A0A8H3D838</accession>
<dbReference type="PROSITE" id="PS00108">
    <property type="entry name" value="PROTEIN_KINASE_ST"/>
    <property type="match status" value="1"/>
</dbReference>
<dbReference type="GO" id="GO:0005886">
    <property type="term" value="C:plasma membrane"/>
    <property type="evidence" value="ECO:0007669"/>
    <property type="project" value="TreeGrafter"/>
</dbReference>
<dbReference type="EMBL" id="CAJMXA010003696">
    <property type="protein sequence ID" value="CAE6511969.1"/>
    <property type="molecule type" value="Genomic_DNA"/>
</dbReference>
<dbReference type="SMART" id="SM00220">
    <property type="entry name" value="S_TKc"/>
    <property type="match status" value="1"/>
</dbReference>
<dbReference type="InterPro" id="IPR011009">
    <property type="entry name" value="Kinase-like_dom_sf"/>
</dbReference>
<dbReference type="GO" id="GO:0005524">
    <property type="term" value="F:ATP binding"/>
    <property type="evidence" value="ECO:0007669"/>
    <property type="project" value="UniProtKB-KW"/>
</dbReference>
<organism evidence="5 6">
    <name type="scientific">Rhizoctonia solani</name>
    <dbReference type="NCBI Taxonomy" id="456999"/>
    <lineage>
        <taxon>Eukaryota</taxon>
        <taxon>Fungi</taxon>
        <taxon>Dikarya</taxon>
        <taxon>Basidiomycota</taxon>
        <taxon>Agaricomycotina</taxon>
        <taxon>Agaricomycetes</taxon>
        <taxon>Cantharellales</taxon>
        <taxon>Ceratobasidiaceae</taxon>
        <taxon>Rhizoctonia</taxon>
    </lineage>
</organism>
<comment type="caution">
    <text evidence="5">The sequence shown here is derived from an EMBL/GenBank/DDBJ whole genome shotgun (WGS) entry which is preliminary data.</text>
</comment>
<evidence type="ECO:0000256" key="2">
    <source>
        <dbReference type="ARBA" id="ARBA00022840"/>
    </source>
</evidence>
<dbReference type="PROSITE" id="PS50011">
    <property type="entry name" value="PROTEIN_KINASE_DOM"/>
    <property type="match status" value="1"/>
</dbReference>
<gene>
    <name evidence="5" type="ORF">RDB_LOCUS130292</name>
</gene>
<dbReference type="GO" id="GO:0004672">
    <property type="term" value="F:protein kinase activity"/>
    <property type="evidence" value="ECO:0007669"/>
    <property type="project" value="InterPro"/>
</dbReference>
<dbReference type="Proteomes" id="UP000663853">
    <property type="component" value="Unassembled WGS sequence"/>
</dbReference>
<dbReference type="PANTHER" id="PTHR27001">
    <property type="entry name" value="OS01G0253100 PROTEIN"/>
    <property type="match status" value="1"/>
</dbReference>
<dbReference type="Pfam" id="PF00069">
    <property type="entry name" value="Pkinase"/>
    <property type="match status" value="1"/>
</dbReference>
<protein>
    <recommendedName>
        <fullName evidence="4">Protein kinase domain-containing protein</fullName>
    </recommendedName>
</protein>
<name>A0A8H3D838_9AGAM</name>
<dbReference type="Gene3D" id="1.10.510.10">
    <property type="entry name" value="Transferase(Phosphotransferase) domain 1"/>
    <property type="match status" value="1"/>
</dbReference>
<reference evidence="5" key="1">
    <citation type="submission" date="2021-01" db="EMBL/GenBank/DDBJ databases">
        <authorList>
            <person name="Kaushik A."/>
        </authorList>
    </citation>
    <scope>NUCLEOTIDE SEQUENCE</scope>
    <source>
        <strain evidence="5">AG6-10EEA</strain>
    </source>
</reference>
<dbReference type="InterPro" id="IPR008271">
    <property type="entry name" value="Ser/Thr_kinase_AS"/>
</dbReference>
<dbReference type="InterPro" id="IPR000719">
    <property type="entry name" value="Prot_kinase_dom"/>
</dbReference>
<keyword evidence="1" id="KW-0547">Nucleotide-binding</keyword>
<evidence type="ECO:0000256" key="3">
    <source>
        <dbReference type="SAM" id="MobiDB-lite"/>
    </source>
</evidence>
<evidence type="ECO:0000259" key="4">
    <source>
        <dbReference type="PROSITE" id="PS50011"/>
    </source>
</evidence>
<evidence type="ECO:0000313" key="5">
    <source>
        <dbReference type="EMBL" id="CAE6511969.1"/>
    </source>
</evidence>
<feature type="region of interest" description="Disordered" evidence="3">
    <location>
        <begin position="1"/>
        <end position="31"/>
    </location>
</feature>